<evidence type="ECO:0000256" key="1">
    <source>
        <dbReference type="SAM" id="MobiDB-lite"/>
    </source>
</evidence>
<name>A0A1G1TGX4_9BACT</name>
<sequence>MTATGLSAPFFRAGTARRSPTTTTVSASRTAARRAPRHRPAAFQALAAHGPSYTVTATAYSAVPGQTDDEPFVTADNSTIPANYTSNIRWLALSHDLLKRWDGPFAYGDTVRVAGISPALDGVYTIHDTMNRRHRHCLDVLARPREHYDVFQPGVKIRQVSLAPHRSPGRASHLMAAR</sequence>
<reference evidence="2 3" key="1">
    <citation type="submission" date="2016-08" db="EMBL/GenBank/DDBJ databases">
        <title>Hymenobacter coccineus sp. nov., Hymenobacter lapidarius sp. nov. and Hymenobacter glacialis sp. nov., isolated from Antarctic soil.</title>
        <authorList>
            <person name="Sedlacek I."/>
            <person name="Kralova S."/>
            <person name="Kyrova K."/>
            <person name="Maslanova I."/>
            <person name="Stankova E."/>
            <person name="Vrbovska V."/>
            <person name="Nemec M."/>
            <person name="Bartak M."/>
            <person name="Svec P."/>
            <person name="Busse H.-J."/>
            <person name="Pantucek R."/>
        </authorList>
    </citation>
    <scope>NUCLEOTIDE SEQUENCE [LARGE SCALE GENOMIC DNA]</scope>
    <source>
        <strain evidence="2 3">CCM 8649</strain>
    </source>
</reference>
<dbReference type="CDD" id="cd22784">
    <property type="entry name" value="DPBB_MltA_YuiC-like"/>
    <property type="match status" value="1"/>
</dbReference>
<comment type="caution">
    <text evidence="2">The sequence shown here is derived from an EMBL/GenBank/DDBJ whole genome shotgun (WGS) entry which is preliminary data.</text>
</comment>
<dbReference type="AlphaFoldDB" id="A0A1G1TGX4"/>
<organism evidence="2 3">
    <name type="scientific">Hymenobacter coccineus</name>
    <dbReference type="NCBI Taxonomy" id="1908235"/>
    <lineage>
        <taxon>Bacteria</taxon>
        <taxon>Pseudomonadati</taxon>
        <taxon>Bacteroidota</taxon>
        <taxon>Cytophagia</taxon>
        <taxon>Cytophagales</taxon>
        <taxon>Hymenobacteraceae</taxon>
        <taxon>Hymenobacter</taxon>
    </lineage>
</organism>
<evidence type="ECO:0000313" key="2">
    <source>
        <dbReference type="EMBL" id="OGX90063.1"/>
    </source>
</evidence>
<feature type="compositionally biased region" description="Low complexity" evidence="1">
    <location>
        <begin position="12"/>
        <end position="30"/>
    </location>
</feature>
<dbReference type="Proteomes" id="UP000177506">
    <property type="component" value="Unassembled WGS sequence"/>
</dbReference>
<evidence type="ECO:0000313" key="3">
    <source>
        <dbReference type="Proteomes" id="UP000177506"/>
    </source>
</evidence>
<feature type="region of interest" description="Disordered" evidence="1">
    <location>
        <begin position="1"/>
        <end position="38"/>
    </location>
</feature>
<proteinExistence type="predicted"/>
<dbReference type="EMBL" id="MDZA01000203">
    <property type="protein sequence ID" value="OGX90063.1"/>
    <property type="molecule type" value="Genomic_DNA"/>
</dbReference>
<dbReference type="OrthoDB" id="5624888at2"/>
<keyword evidence="3" id="KW-1185">Reference proteome</keyword>
<dbReference type="RefSeq" id="WP_070743922.1">
    <property type="nucleotide sequence ID" value="NZ_MDZA01000203.1"/>
</dbReference>
<protein>
    <recommendedName>
        <fullName evidence="4">3D domain-containing protein</fullName>
    </recommendedName>
</protein>
<gene>
    <name evidence="2" type="ORF">BEN49_23980</name>
</gene>
<evidence type="ECO:0008006" key="4">
    <source>
        <dbReference type="Google" id="ProtNLM"/>
    </source>
</evidence>
<accession>A0A1G1TGX4</accession>